<comment type="similarity">
    <text evidence="1">Belongs to the membrane fusion protein (MFP) (TC 8.A.1) family.</text>
</comment>
<evidence type="ECO:0000259" key="4">
    <source>
        <dbReference type="Pfam" id="PF25917"/>
    </source>
</evidence>
<feature type="domain" description="Multidrug resistance protein MdtA-like barrel-sandwich hybrid" evidence="4">
    <location>
        <begin position="68"/>
        <end position="203"/>
    </location>
</feature>
<evidence type="ECO:0000313" key="6">
    <source>
        <dbReference type="EMBL" id="NWB96462.1"/>
    </source>
</evidence>
<proteinExistence type="inferred from homology"/>
<keyword evidence="3" id="KW-0732">Signal</keyword>
<evidence type="ECO:0000256" key="1">
    <source>
        <dbReference type="ARBA" id="ARBA00009477"/>
    </source>
</evidence>
<dbReference type="AlphaFoldDB" id="A0A7Y7XCZ0"/>
<dbReference type="RefSeq" id="WP_177101808.1">
    <property type="nucleotide sequence ID" value="NZ_JACAOS010000003.1"/>
</dbReference>
<dbReference type="Proteomes" id="UP000539985">
    <property type="component" value="Unassembled WGS sequence"/>
</dbReference>
<dbReference type="SUPFAM" id="SSF111369">
    <property type="entry name" value="HlyD-like secretion proteins"/>
    <property type="match status" value="1"/>
</dbReference>
<dbReference type="Gene3D" id="2.40.50.100">
    <property type="match status" value="1"/>
</dbReference>
<comment type="caution">
    <text evidence="6">The sequence shown here is derived from an EMBL/GenBank/DDBJ whole genome shotgun (WGS) entry which is preliminary data.</text>
</comment>
<protein>
    <submittedName>
        <fullName evidence="6">Efflux RND transporter periplasmic adaptor subunit</fullName>
    </submittedName>
</protein>
<dbReference type="Pfam" id="PF25954">
    <property type="entry name" value="Beta-barrel_RND_2"/>
    <property type="match status" value="1"/>
</dbReference>
<organism evidence="6 7">
    <name type="scientific">Pseudomonas gingeri</name>
    <dbReference type="NCBI Taxonomy" id="117681"/>
    <lineage>
        <taxon>Bacteria</taxon>
        <taxon>Pseudomonadati</taxon>
        <taxon>Pseudomonadota</taxon>
        <taxon>Gammaproteobacteria</taxon>
        <taxon>Pseudomonadales</taxon>
        <taxon>Pseudomonadaceae</taxon>
        <taxon>Pseudomonas</taxon>
    </lineage>
</organism>
<dbReference type="PANTHER" id="PTHR30469">
    <property type="entry name" value="MULTIDRUG RESISTANCE PROTEIN MDTA"/>
    <property type="match status" value="1"/>
</dbReference>
<dbReference type="Gene3D" id="2.40.420.20">
    <property type="match status" value="1"/>
</dbReference>
<dbReference type="InterPro" id="IPR058792">
    <property type="entry name" value="Beta-barrel_RND_2"/>
</dbReference>
<dbReference type="InterPro" id="IPR058625">
    <property type="entry name" value="MdtA-like_BSH"/>
</dbReference>
<sequence length="366" mass="38851">MFTHARLRLTLTPIAFCALLSACGEHTAPDPRIDRPPLVSTATVKANPQLRERRFTGVIAARVESSMGFRVSGKISQRMVDVGQQVKRGDPLMKLDITDFGLDVKDQEAAVAAAQAAVVKADADFGRLQGLVSIGAVSAKAFDEAQQSKNAAHAGLEAAKAKLDLSHNAYGYAILRADVDGVVVDRFADTGQVVSAGQPVVVVAQDGPREARIALPETVRPALGSQVTARLYGNESQKFAARLRELSGSADPVTRTFAARYVLDGNSRAIPLGSTVVISLEKPGISDERELPLGAIYDRGQGPGVWVVGDDKKVHYKAVNVIRVNEETAVVGSGLTDGQTLVALGAHQLHEGEEVRVAEGQGHEKL</sequence>
<dbReference type="EMBL" id="JACAQB010000006">
    <property type="protein sequence ID" value="NWB96462.1"/>
    <property type="molecule type" value="Genomic_DNA"/>
</dbReference>
<accession>A0A7Y7XCZ0</accession>
<name>A0A7Y7XCZ0_9PSED</name>
<dbReference type="NCBIfam" id="TIGR01730">
    <property type="entry name" value="RND_mfp"/>
    <property type="match status" value="1"/>
</dbReference>
<evidence type="ECO:0000256" key="2">
    <source>
        <dbReference type="ARBA" id="ARBA00023054"/>
    </source>
</evidence>
<dbReference type="Pfam" id="PF25917">
    <property type="entry name" value="BSH_RND"/>
    <property type="match status" value="1"/>
</dbReference>
<feature type="signal peptide" evidence="3">
    <location>
        <begin position="1"/>
        <end position="27"/>
    </location>
</feature>
<dbReference type="Gene3D" id="1.10.287.470">
    <property type="entry name" value="Helix hairpin bin"/>
    <property type="match status" value="1"/>
</dbReference>
<feature type="domain" description="CusB-like beta-barrel" evidence="5">
    <location>
        <begin position="214"/>
        <end position="281"/>
    </location>
</feature>
<gene>
    <name evidence="6" type="ORF">HX882_11215</name>
</gene>
<dbReference type="PROSITE" id="PS51257">
    <property type="entry name" value="PROKAR_LIPOPROTEIN"/>
    <property type="match status" value="1"/>
</dbReference>
<dbReference type="InterPro" id="IPR006143">
    <property type="entry name" value="RND_pump_MFP"/>
</dbReference>
<reference evidence="6 7" key="1">
    <citation type="submission" date="2020-04" db="EMBL/GenBank/DDBJ databases">
        <title>Molecular characterization of pseudomonads from Agaricus bisporus reveal novel blotch 2 pathogens in Western Europe.</title>
        <authorList>
            <person name="Taparia T."/>
            <person name="Krijger M."/>
            <person name="Haynes E."/>
            <person name="Elpinstone J.G."/>
            <person name="Noble R."/>
            <person name="Van Der Wolf J."/>
        </authorList>
    </citation>
    <scope>NUCLEOTIDE SEQUENCE [LARGE SCALE GENOMIC DNA]</scope>
    <source>
        <strain evidence="6 7">H7001</strain>
    </source>
</reference>
<evidence type="ECO:0000256" key="3">
    <source>
        <dbReference type="SAM" id="SignalP"/>
    </source>
</evidence>
<dbReference type="PANTHER" id="PTHR30469:SF18">
    <property type="entry name" value="RESISTANCE-NODULATION-CELL DIVISION (RND) EFFLUX MEMBRANE FUSION PROTEIN-RELATED"/>
    <property type="match status" value="1"/>
</dbReference>
<evidence type="ECO:0000313" key="7">
    <source>
        <dbReference type="Proteomes" id="UP000539985"/>
    </source>
</evidence>
<dbReference type="Gene3D" id="2.40.30.170">
    <property type="match status" value="1"/>
</dbReference>
<evidence type="ECO:0000259" key="5">
    <source>
        <dbReference type="Pfam" id="PF25954"/>
    </source>
</evidence>
<feature type="chain" id="PRO_5030732301" evidence="3">
    <location>
        <begin position="28"/>
        <end position="366"/>
    </location>
</feature>
<dbReference type="GO" id="GO:1990281">
    <property type="term" value="C:efflux pump complex"/>
    <property type="evidence" value="ECO:0007669"/>
    <property type="project" value="TreeGrafter"/>
</dbReference>
<dbReference type="GO" id="GO:0015562">
    <property type="term" value="F:efflux transmembrane transporter activity"/>
    <property type="evidence" value="ECO:0007669"/>
    <property type="project" value="TreeGrafter"/>
</dbReference>
<keyword evidence="2" id="KW-0175">Coiled coil</keyword>